<reference evidence="1" key="2">
    <citation type="submission" date="2021-03" db="EMBL/GenBank/DDBJ databases">
        <authorList>
            <person name="Alouane T."/>
            <person name="Langin T."/>
            <person name="Bonhomme L."/>
        </authorList>
    </citation>
    <scope>NUCLEOTIDE SEQUENCE</scope>
    <source>
        <strain evidence="1">MDC_Fg202</strain>
    </source>
</reference>
<evidence type="ECO:0000313" key="1">
    <source>
        <dbReference type="EMBL" id="CAG1993088.1"/>
    </source>
</evidence>
<organism evidence="1 3">
    <name type="scientific">Gibberella zeae</name>
    <name type="common">Wheat head blight fungus</name>
    <name type="synonym">Fusarium graminearum</name>
    <dbReference type="NCBI Taxonomy" id="5518"/>
    <lineage>
        <taxon>Eukaryota</taxon>
        <taxon>Fungi</taxon>
        <taxon>Dikarya</taxon>
        <taxon>Ascomycota</taxon>
        <taxon>Pezizomycotina</taxon>
        <taxon>Sordariomycetes</taxon>
        <taxon>Hypocreomycetidae</taxon>
        <taxon>Hypocreales</taxon>
        <taxon>Nectriaceae</taxon>
        <taxon>Fusarium</taxon>
    </lineage>
</organism>
<protein>
    <submittedName>
        <fullName evidence="1">Uncharacterized protein</fullName>
    </submittedName>
</protein>
<gene>
    <name evidence="2" type="ORF">FUG_LOCUS89506</name>
    <name evidence="1" type="ORF">MDCFG202_LOCUS358482</name>
</gene>
<dbReference type="Proteomes" id="UP000746612">
    <property type="component" value="Unassembled WGS sequence"/>
</dbReference>
<dbReference type="EMBL" id="CAAKMV010000066">
    <property type="protein sequence ID" value="VIO53721.1"/>
    <property type="molecule type" value="Genomic_DNA"/>
</dbReference>
<dbReference type="EMBL" id="CAJPIJ010000152">
    <property type="protein sequence ID" value="CAG1993088.1"/>
    <property type="molecule type" value="Genomic_DNA"/>
</dbReference>
<evidence type="ECO:0000313" key="2">
    <source>
        <dbReference type="EMBL" id="VIO53721.1"/>
    </source>
</evidence>
<sequence>MSYPHYSKKFSWTRPARTGSDRSHIRGDMEGVFSNLANGMEMGDGMPAECFWNVRGMLSGIAILARNALGRRSEALPRMRLGNGPYGVALIARTRGSWRAIYVEMSEVVSLIG</sequence>
<proteinExistence type="predicted"/>
<evidence type="ECO:0000313" key="3">
    <source>
        <dbReference type="Proteomes" id="UP000746612"/>
    </source>
</evidence>
<reference evidence="2" key="1">
    <citation type="submission" date="2019-04" db="EMBL/GenBank/DDBJ databases">
        <authorList>
            <person name="Melise S."/>
            <person name="Noan J."/>
            <person name="Okalmin O."/>
        </authorList>
    </citation>
    <scope>NUCLEOTIDE SEQUENCE</scope>
    <source>
        <strain evidence="2">FN9</strain>
    </source>
</reference>
<name>A0A4U9EMI0_GIBZA</name>
<accession>A0A4U9EMI0</accession>
<dbReference type="AlphaFoldDB" id="A0A4U9EMI0"/>